<dbReference type="InterPro" id="IPR041122">
    <property type="entry name" value="RecJ_OB"/>
</dbReference>
<feature type="domain" description="DHHA1" evidence="8">
    <location>
        <begin position="362"/>
        <end position="455"/>
    </location>
</feature>
<keyword evidence="6" id="KW-0175">Coiled coil</keyword>
<feature type="domain" description="RecJ OB" evidence="9">
    <location>
        <begin position="472"/>
        <end position="581"/>
    </location>
</feature>
<dbReference type="SUPFAM" id="SSF64182">
    <property type="entry name" value="DHH phosphoesterases"/>
    <property type="match status" value="1"/>
</dbReference>
<dbReference type="InterPro" id="IPR051673">
    <property type="entry name" value="SSDNA_exonuclease_RecJ"/>
</dbReference>
<evidence type="ECO:0000256" key="4">
    <source>
        <dbReference type="ARBA" id="ARBA00022801"/>
    </source>
</evidence>
<name>A0A4R4EAH2_9BACL</name>
<feature type="non-terminal residue" evidence="10">
    <location>
        <position position="628"/>
    </location>
</feature>
<protein>
    <recommendedName>
        <fullName evidence="2">Single-stranded-DNA-specific exonuclease RecJ</fullName>
    </recommendedName>
</protein>
<keyword evidence="5 10" id="KW-0269">Exonuclease</keyword>
<feature type="domain" description="DDH" evidence="7">
    <location>
        <begin position="83"/>
        <end position="226"/>
    </location>
</feature>
<dbReference type="GO" id="GO:0003676">
    <property type="term" value="F:nucleic acid binding"/>
    <property type="evidence" value="ECO:0007669"/>
    <property type="project" value="InterPro"/>
</dbReference>
<dbReference type="InterPro" id="IPR003156">
    <property type="entry name" value="DHHA1_dom"/>
</dbReference>
<evidence type="ECO:0000313" key="10">
    <source>
        <dbReference type="EMBL" id="TCZ75111.1"/>
    </source>
</evidence>
<evidence type="ECO:0000259" key="7">
    <source>
        <dbReference type="Pfam" id="PF01368"/>
    </source>
</evidence>
<dbReference type="GO" id="GO:0006310">
    <property type="term" value="P:DNA recombination"/>
    <property type="evidence" value="ECO:0007669"/>
    <property type="project" value="InterPro"/>
</dbReference>
<organism evidence="10 11">
    <name type="scientific">Paenibacillus albiflavus</name>
    <dbReference type="NCBI Taxonomy" id="2545760"/>
    <lineage>
        <taxon>Bacteria</taxon>
        <taxon>Bacillati</taxon>
        <taxon>Bacillota</taxon>
        <taxon>Bacilli</taxon>
        <taxon>Bacillales</taxon>
        <taxon>Paenibacillaceae</taxon>
        <taxon>Paenibacillus</taxon>
    </lineage>
</organism>
<dbReference type="GO" id="GO:0006281">
    <property type="term" value="P:DNA repair"/>
    <property type="evidence" value="ECO:0007669"/>
    <property type="project" value="InterPro"/>
</dbReference>
<dbReference type="NCBIfam" id="TIGR00644">
    <property type="entry name" value="recJ"/>
    <property type="match status" value="1"/>
</dbReference>
<evidence type="ECO:0000259" key="8">
    <source>
        <dbReference type="Pfam" id="PF02272"/>
    </source>
</evidence>
<keyword evidence="3" id="KW-0540">Nuclease</keyword>
<dbReference type="Pfam" id="PF01368">
    <property type="entry name" value="DHH"/>
    <property type="match status" value="1"/>
</dbReference>
<evidence type="ECO:0000256" key="5">
    <source>
        <dbReference type="ARBA" id="ARBA00022839"/>
    </source>
</evidence>
<dbReference type="Proteomes" id="UP000295418">
    <property type="component" value="Unassembled WGS sequence"/>
</dbReference>
<dbReference type="InterPro" id="IPR038763">
    <property type="entry name" value="DHH_sf"/>
</dbReference>
<dbReference type="InterPro" id="IPR004610">
    <property type="entry name" value="RecJ"/>
</dbReference>
<evidence type="ECO:0000256" key="1">
    <source>
        <dbReference type="ARBA" id="ARBA00005915"/>
    </source>
</evidence>
<gene>
    <name evidence="10" type="primary">recJ</name>
    <name evidence="10" type="ORF">E0485_18330</name>
</gene>
<evidence type="ECO:0000259" key="9">
    <source>
        <dbReference type="Pfam" id="PF17768"/>
    </source>
</evidence>
<dbReference type="AlphaFoldDB" id="A0A4R4EAH2"/>
<dbReference type="EMBL" id="SKFG01000022">
    <property type="protein sequence ID" value="TCZ75111.1"/>
    <property type="molecule type" value="Genomic_DNA"/>
</dbReference>
<evidence type="ECO:0000256" key="3">
    <source>
        <dbReference type="ARBA" id="ARBA00022722"/>
    </source>
</evidence>
<dbReference type="Gene3D" id="3.90.1640.30">
    <property type="match status" value="1"/>
</dbReference>
<evidence type="ECO:0000313" key="11">
    <source>
        <dbReference type="Proteomes" id="UP000295418"/>
    </source>
</evidence>
<reference evidence="10 11" key="1">
    <citation type="submission" date="2019-03" db="EMBL/GenBank/DDBJ databases">
        <authorList>
            <person name="Kim M.K.M."/>
        </authorList>
    </citation>
    <scope>NUCLEOTIDE SEQUENCE [LARGE SCALE GENOMIC DNA]</scope>
    <source>
        <strain evidence="10 11">18JY21-1</strain>
    </source>
</reference>
<dbReference type="InterPro" id="IPR001667">
    <property type="entry name" value="DDH_dom"/>
</dbReference>
<dbReference type="Pfam" id="PF02272">
    <property type="entry name" value="DHHA1"/>
    <property type="match status" value="1"/>
</dbReference>
<comment type="similarity">
    <text evidence="1">Belongs to the RecJ family.</text>
</comment>
<dbReference type="RefSeq" id="WP_132419522.1">
    <property type="nucleotide sequence ID" value="NZ_SKFG01000022.1"/>
</dbReference>
<dbReference type="Gene3D" id="3.10.310.30">
    <property type="match status" value="1"/>
</dbReference>
<dbReference type="GO" id="GO:0008409">
    <property type="term" value="F:5'-3' exonuclease activity"/>
    <property type="evidence" value="ECO:0007669"/>
    <property type="project" value="InterPro"/>
</dbReference>
<dbReference type="Pfam" id="PF17768">
    <property type="entry name" value="RecJ_OB"/>
    <property type="match status" value="1"/>
</dbReference>
<accession>A0A4R4EAH2</accession>
<feature type="coiled-coil region" evidence="6">
    <location>
        <begin position="314"/>
        <end position="345"/>
    </location>
</feature>
<sequence length="628" mass="67398">MLLGKARWEIGSADEENAVSLEEQLGLSPLVARLLVKRGIHTPDAAKQFLYEGIEGFHDPFLLDGMQAAVERIQLAIASGELIRVYGDYDADGVTSTALMVWLLRGLGANFDSYIPHRVREGYGLNRDAVKQAYDEGVKLIVTVDTGVSAVDEVAYIRELGMDVIVTDHHEPPAILPEALALINPKKPSCPYPFKGLAGVGVAFKLAHALLGRVPMELLQYAAIGTIADLMPLQGENRVLVKLGLEQMRSTTSPGLSALLQVCRVEKRDVSAGHIGFGLGPRLNASGRLESADAAVRLLTTEDSDEAGQLAMTLDALNIERQQIVEELTELAVAQVEKMKAAAQEDVQETNGPTLNTDSLPRVLVLAGADWNVGVVGIVASRIVERYYRPTIVLSIDEAKGTAKGSARSIAGFDMYEALTSCAALFDHFGGHSAAAGMSLSAELIHELRDKLNVFAAGRLTPEQLIPQLTADIACNLADVPLACIEELAQLAPYGMGNPTPKFVFSDLQITDIRTMGKESQHLKLALSQAKDEVSCAIEGVAFSKGNLSPWMTVGASIEALAELSVNEWNGVRKPQLLLRDMKIPHLQLFDWRGATRAEEKLATLVAVANSAPPEAGAVPGVLLLADS</sequence>
<dbReference type="OrthoDB" id="9809852at2"/>
<comment type="caution">
    <text evidence="10">The sequence shown here is derived from an EMBL/GenBank/DDBJ whole genome shotgun (WGS) entry which is preliminary data.</text>
</comment>
<keyword evidence="4" id="KW-0378">Hydrolase</keyword>
<evidence type="ECO:0000256" key="6">
    <source>
        <dbReference type="SAM" id="Coils"/>
    </source>
</evidence>
<dbReference type="PANTHER" id="PTHR30255">
    <property type="entry name" value="SINGLE-STRANDED-DNA-SPECIFIC EXONUCLEASE RECJ"/>
    <property type="match status" value="1"/>
</dbReference>
<evidence type="ECO:0000256" key="2">
    <source>
        <dbReference type="ARBA" id="ARBA00019841"/>
    </source>
</evidence>
<proteinExistence type="inferred from homology"/>
<dbReference type="PANTHER" id="PTHR30255:SF2">
    <property type="entry name" value="SINGLE-STRANDED-DNA-SPECIFIC EXONUCLEASE RECJ"/>
    <property type="match status" value="1"/>
</dbReference>
<keyword evidence="11" id="KW-1185">Reference proteome</keyword>